<comment type="subcellular location">
    <subcellularLocation>
        <location evidence="10">Cytoplasm</location>
    </subcellularLocation>
</comment>
<dbReference type="PANTHER" id="PTHR32120">
    <property type="entry name" value="SMALL RIBOSOMAL SUBUNIT BIOGENESIS GTPASE RSGA"/>
    <property type="match status" value="1"/>
</dbReference>
<keyword evidence="7 10" id="KW-0862">Zinc</keyword>
<evidence type="ECO:0000313" key="15">
    <source>
        <dbReference type="Proteomes" id="UP000037822"/>
    </source>
</evidence>
<feature type="binding site" evidence="10">
    <location>
        <position position="288"/>
    </location>
    <ligand>
        <name>Zn(2+)</name>
        <dbReference type="ChEBI" id="CHEBI:29105"/>
    </ligand>
</feature>
<dbReference type="PATRIC" id="fig|1526658.3.peg.3493"/>
<sequence>MTATERDDATLSLAALGWSDFFADQCEPDEAGLVPARIATVHRARMSAITQDGPMRLELPVHTNTGDYTVGDWVLVEPETHLLRRLLERRTVLARRVEGSRTPQLAGANIDTLFIVTSCNADFNVARLERYLALANESGAQPVILLTKADLVPDVETYRTQAAALQRGLTVATVNPLGDDVAAELAPWCGEGRTVALVGSSGVGKSTLVNALAGHANEDEQQTGDIRAHDAKGRHTTTSRSLHAIAGGGWVIDTPGMRTLHVSDAAAGLDTLFAEISELTHLCRFRDCTHEHEPGCAVQEAVKTGRIDPDRLARWRKLDAENKAKTPEARGPKGKRR</sequence>
<feature type="binding site" evidence="10">
    <location>
        <begin position="147"/>
        <end position="150"/>
    </location>
    <ligand>
        <name>GTP</name>
        <dbReference type="ChEBI" id="CHEBI:37565"/>
    </ligand>
</feature>
<evidence type="ECO:0000259" key="12">
    <source>
        <dbReference type="PROSITE" id="PS50936"/>
    </source>
</evidence>
<dbReference type="InterPro" id="IPR004881">
    <property type="entry name" value="Ribosome_biogen_GTPase_RsgA"/>
</dbReference>
<dbReference type="EC" id="3.6.1.-" evidence="10"/>
<evidence type="ECO:0000256" key="1">
    <source>
        <dbReference type="ARBA" id="ARBA00022490"/>
    </source>
</evidence>
<feature type="domain" description="CP-type G" evidence="13">
    <location>
        <begin position="96"/>
        <end position="260"/>
    </location>
</feature>
<dbReference type="PROSITE" id="PS51721">
    <property type="entry name" value="G_CP"/>
    <property type="match status" value="1"/>
</dbReference>
<dbReference type="OrthoDB" id="9809485at2"/>
<dbReference type="GO" id="GO:0042274">
    <property type="term" value="P:ribosomal small subunit biogenesis"/>
    <property type="evidence" value="ECO:0007669"/>
    <property type="project" value="UniProtKB-UniRule"/>
</dbReference>
<dbReference type="CDD" id="cd01854">
    <property type="entry name" value="YjeQ_EngC"/>
    <property type="match status" value="1"/>
</dbReference>
<comment type="cofactor">
    <cofactor evidence="10">
        <name>Zn(2+)</name>
        <dbReference type="ChEBI" id="CHEBI:29105"/>
    </cofactor>
    <text evidence="10">Binds 1 zinc ion per subunit.</text>
</comment>
<feature type="binding site" evidence="10">
    <location>
        <position position="283"/>
    </location>
    <ligand>
        <name>Zn(2+)</name>
        <dbReference type="ChEBI" id="CHEBI:29105"/>
    </ligand>
</feature>
<dbReference type="PROSITE" id="PS50936">
    <property type="entry name" value="ENGC_GTPASE"/>
    <property type="match status" value="1"/>
</dbReference>
<dbReference type="GO" id="GO:0046872">
    <property type="term" value="F:metal ion binding"/>
    <property type="evidence" value="ECO:0007669"/>
    <property type="project" value="UniProtKB-KW"/>
</dbReference>
<feature type="compositionally biased region" description="Basic and acidic residues" evidence="11">
    <location>
        <begin position="315"/>
        <end position="331"/>
    </location>
</feature>
<keyword evidence="6 10" id="KW-0378">Hydrolase</keyword>
<dbReference type="GO" id="GO:0019843">
    <property type="term" value="F:rRNA binding"/>
    <property type="evidence" value="ECO:0007669"/>
    <property type="project" value="UniProtKB-KW"/>
</dbReference>
<comment type="similarity">
    <text evidence="10">Belongs to the TRAFAC class YlqF/YawG GTPase family. RsgA subfamily.</text>
</comment>
<dbReference type="SUPFAM" id="SSF52540">
    <property type="entry name" value="P-loop containing nucleoside triphosphate hydrolases"/>
    <property type="match status" value="1"/>
</dbReference>
<dbReference type="GO" id="GO:0005737">
    <property type="term" value="C:cytoplasm"/>
    <property type="evidence" value="ECO:0007669"/>
    <property type="project" value="UniProtKB-SubCell"/>
</dbReference>
<comment type="function">
    <text evidence="10">One of several proteins that assist in the late maturation steps of the functional core of the 30S ribosomal subunit. Helps release RbfA from mature subunits. May play a role in the assembly of ribosomal proteins into the subunit. Circularly permuted GTPase that catalyzes slow GTP hydrolysis, GTPase activity is stimulated by the 30S ribosomal subunit.</text>
</comment>
<dbReference type="InterPro" id="IPR010914">
    <property type="entry name" value="RsgA_GTPase_dom"/>
</dbReference>
<keyword evidence="15" id="KW-1185">Reference proteome</keyword>
<evidence type="ECO:0000256" key="9">
    <source>
        <dbReference type="ARBA" id="ARBA00023134"/>
    </source>
</evidence>
<dbReference type="InterPro" id="IPR030378">
    <property type="entry name" value="G_CP_dom"/>
</dbReference>
<feature type="region of interest" description="Disordered" evidence="11">
    <location>
        <begin position="315"/>
        <end position="337"/>
    </location>
</feature>
<keyword evidence="1 10" id="KW-0963">Cytoplasm</keyword>
<accession>A0A0N0MDP2</accession>
<keyword evidence="5 10" id="KW-0547">Nucleotide-binding</keyword>
<dbReference type="PANTHER" id="PTHR32120:SF10">
    <property type="entry name" value="SMALL RIBOSOMAL SUBUNIT BIOGENESIS GTPASE RSGA"/>
    <property type="match status" value="1"/>
</dbReference>
<evidence type="ECO:0000256" key="8">
    <source>
        <dbReference type="ARBA" id="ARBA00022884"/>
    </source>
</evidence>
<feature type="binding site" evidence="10">
    <location>
        <position position="290"/>
    </location>
    <ligand>
        <name>Zn(2+)</name>
        <dbReference type="ChEBI" id="CHEBI:29105"/>
    </ligand>
</feature>
<name>A0A0N0MDP2_9HYPH</name>
<feature type="binding site" evidence="10">
    <location>
        <begin position="199"/>
        <end position="207"/>
    </location>
    <ligand>
        <name>GTP</name>
        <dbReference type="ChEBI" id="CHEBI:37565"/>
    </ligand>
</feature>
<dbReference type="Gene3D" id="3.40.50.300">
    <property type="entry name" value="P-loop containing nucleotide triphosphate hydrolases"/>
    <property type="match status" value="1"/>
</dbReference>
<evidence type="ECO:0000313" key="14">
    <source>
        <dbReference type="EMBL" id="KPH82742.1"/>
    </source>
</evidence>
<keyword evidence="4 10" id="KW-0699">rRNA-binding</keyword>
<evidence type="ECO:0000259" key="13">
    <source>
        <dbReference type="PROSITE" id="PS51721"/>
    </source>
</evidence>
<dbReference type="Gene3D" id="1.10.40.50">
    <property type="entry name" value="Probable gtpase engc, domain 3"/>
    <property type="match status" value="1"/>
</dbReference>
<comment type="caution">
    <text evidence="14">The sequence shown here is derived from an EMBL/GenBank/DDBJ whole genome shotgun (WGS) entry which is preliminary data.</text>
</comment>
<dbReference type="NCBIfam" id="TIGR00157">
    <property type="entry name" value="ribosome small subunit-dependent GTPase A"/>
    <property type="match status" value="1"/>
</dbReference>
<dbReference type="GO" id="GO:0003924">
    <property type="term" value="F:GTPase activity"/>
    <property type="evidence" value="ECO:0007669"/>
    <property type="project" value="UniProtKB-UniRule"/>
</dbReference>
<evidence type="ECO:0000256" key="4">
    <source>
        <dbReference type="ARBA" id="ARBA00022730"/>
    </source>
</evidence>
<evidence type="ECO:0000256" key="7">
    <source>
        <dbReference type="ARBA" id="ARBA00022833"/>
    </source>
</evidence>
<evidence type="ECO:0000256" key="5">
    <source>
        <dbReference type="ARBA" id="ARBA00022741"/>
    </source>
</evidence>
<feature type="binding site" evidence="10">
    <location>
        <position position="296"/>
    </location>
    <ligand>
        <name>Zn(2+)</name>
        <dbReference type="ChEBI" id="CHEBI:29105"/>
    </ligand>
</feature>
<evidence type="ECO:0000256" key="2">
    <source>
        <dbReference type="ARBA" id="ARBA00022517"/>
    </source>
</evidence>
<dbReference type="Pfam" id="PF03193">
    <property type="entry name" value="RsgA_GTPase"/>
    <property type="match status" value="1"/>
</dbReference>
<evidence type="ECO:0000256" key="10">
    <source>
        <dbReference type="HAMAP-Rule" id="MF_01820"/>
    </source>
</evidence>
<organism evidence="14 15">
    <name type="scientific">Bosea vaviloviae</name>
    <dbReference type="NCBI Taxonomy" id="1526658"/>
    <lineage>
        <taxon>Bacteria</taxon>
        <taxon>Pseudomonadati</taxon>
        <taxon>Pseudomonadota</taxon>
        <taxon>Alphaproteobacteria</taxon>
        <taxon>Hyphomicrobiales</taxon>
        <taxon>Boseaceae</taxon>
        <taxon>Bosea</taxon>
    </lineage>
</organism>
<dbReference type="EMBL" id="LGSZ01000013">
    <property type="protein sequence ID" value="KPH82742.1"/>
    <property type="molecule type" value="Genomic_DNA"/>
</dbReference>
<dbReference type="Proteomes" id="UP000037822">
    <property type="component" value="Unassembled WGS sequence"/>
</dbReference>
<dbReference type="InterPro" id="IPR027417">
    <property type="entry name" value="P-loop_NTPase"/>
</dbReference>
<comment type="subunit">
    <text evidence="10">Monomer. Associates with 30S ribosomal subunit, binds 16S rRNA.</text>
</comment>
<protein>
    <recommendedName>
        <fullName evidence="10">Small ribosomal subunit biogenesis GTPase RsgA</fullName>
        <ecNumber evidence="10">3.6.1.-</ecNumber>
    </recommendedName>
</protein>
<keyword evidence="8 10" id="KW-0694">RNA-binding</keyword>
<proteinExistence type="inferred from homology"/>
<dbReference type="GO" id="GO:0005525">
    <property type="term" value="F:GTP binding"/>
    <property type="evidence" value="ECO:0007669"/>
    <property type="project" value="UniProtKB-UniRule"/>
</dbReference>
<evidence type="ECO:0000256" key="6">
    <source>
        <dbReference type="ARBA" id="ARBA00022801"/>
    </source>
</evidence>
<keyword evidence="3 10" id="KW-0479">Metal-binding</keyword>
<dbReference type="AlphaFoldDB" id="A0A0N0MDP2"/>
<keyword evidence="2 10" id="KW-0690">Ribosome biogenesis</keyword>
<dbReference type="RefSeq" id="WP_054207422.1">
    <property type="nucleotide sequence ID" value="NZ_LGSZ01000013.1"/>
</dbReference>
<evidence type="ECO:0000256" key="3">
    <source>
        <dbReference type="ARBA" id="ARBA00022723"/>
    </source>
</evidence>
<evidence type="ECO:0000256" key="11">
    <source>
        <dbReference type="SAM" id="MobiDB-lite"/>
    </source>
</evidence>
<gene>
    <name evidence="10" type="primary">rsgA</name>
    <name evidence="14" type="ORF">AE618_02175</name>
</gene>
<feature type="domain" description="EngC GTPase" evidence="12">
    <location>
        <begin position="108"/>
        <end position="258"/>
    </location>
</feature>
<reference evidence="14 15" key="1">
    <citation type="submission" date="2015-07" db="EMBL/GenBank/DDBJ databases">
        <title>Whole genome sequencing of Bosea vaviloviae isolated from cave pool.</title>
        <authorList>
            <person name="Tan N.E.H."/>
            <person name="Lee Y.P."/>
            <person name="Gan H.M."/>
            <person name="Barton H."/>
            <person name="Savka M.A."/>
        </authorList>
    </citation>
    <scope>NUCLEOTIDE SEQUENCE [LARGE SCALE GENOMIC DNA]</scope>
    <source>
        <strain evidence="14 15">SD260</strain>
    </source>
</reference>
<dbReference type="HAMAP" id="MF_01820">
    <property type="entry name" value="GTPase_RsgA"/>
    <property type="match status" value="1"/>
</dbReference>
<keyword evidence="9 10" id="KW-0342">GTP-binding</keyword>